<dbReference type="GO" id="GO:0042149">
    <property type="term" value="P:cellular response to glucose starvation"/>
    <property type="evidence" value="ECO:0007669"/>
    <property type="project" value="TreeGrafter"/>
</dbReference>
<dbReference type="PANTHER" id="PTHR28051:SF1">
    <property type="entry name" value="PROTEIN MTL1-RELATED"/>
    <property type="match status" value="1"/>
</dbReference>
<evidence type="ECO:0000259" key="2">
    <source>
        <dbReference type="Pfam" id="PF08550"/>
    </source>
</evidence>
<dbReference type="InterPro" id="IPR013860">
    <property type="entry name" value="AreA_GATA"/>
</dbReference>
<dbReference type="PANTHER" id="PTHR28051">
    <property type="entry name" value="PROTEIN MTL1-RELATED"/>
    <property type="match status" value="1"/>
</dbReference>
<evidence type="ECO:0000313" key="3">
    <source>
        <dbReference type="EMBL" id="KAJ5111825.1"/>
    </source>
</evidence>
<feature type="compositionally biased region" description="Basic and acidic residues" evidence="1">
    <location>
        <begin position="41"/>
        <end position="56"/>
    </location>
</feature>
<sequence length="480" mass="53013">MSPGCDRGIHLSILPSPFSLRPSLSLEDEELIPASYGTGPAERESKEPEDVLHDMPPEVLTQPFPRTLSNPAADDIPVEQEPSRHVDYLSHKWQEEDIWASWRYVTARKTIYSDGVRLENASWRTWAKAKNNLGTTAPETLNWLKDCDVTWLYVPLKKSGNSTTALAVSPLPSCTGTPSSHVYYKPILKKKTASETILQRSLSQHTLLQHASAILKAQEAEKGGVRTSLNRTVTELDHFHRRTGSSSCSLGGTLTATSSSGIVSPSERRHIHFSNHVAQCIAVEGKEDDEEEDEWLAAFEDESSDEGAVMMSQLLNRASICNHSTQYSSFSGERKSIAPLPSTTLRYRGDVPQMQTDSIEGQSSILQPSSMPSSTSSVEMLRPPQRSADHILDEGDAALGFDGQFASDDDNRYQSWFSPHSTKTGGDEVEDEDRRLRLTASGMSMPFDEGEAASTSILGRALDMVNIARDIAYVIWNVGW</sequence>
<reference evidence="3" key="1">
    <citation type="submission" date="2022-11" db="EMBL/GenBank/DDBJ databases">
        <authorList>
            <person name="Petersen C."/>
        </authorList>
    </citation>
    <scope>NUCLEOTIDE SEQUENCE</scope>
    <source>
        <strain evidence="3">IBT 34128</strain>
    </source>
</reference>
<dbReference type="RefSeq" id="XP_056515304.1">
    <property type="nucleotide sequence ID" value="XM_056652037.1"/>
</dbReference>
<feature type="domain" description="Nitrogen regulatory protein areA GATA-like" evidence="2">
    <location>
        <begin position="101"/>
        <end position="128"/>
    </location>
</feature>
<gene>
    <name evidence="3" type="ORF">NUU61_001455</name>
</gene>
<dbReference type="GeneID" id="81391205"/>
<feature type="region of interest" description="Disordered" evidence="1">
    <location>
        <begin position="359"/>
        <end position="380"/>
    </location>
</feature>
<dbReference type="EMBL" id="JAPMSZ010000002">
    <property type="protein sequence ID" value="KAJ5111825.1"/>
    <property type="molecule type" value="Genomic_DNA"/>
</dbReference>
<dbReference type="OrthoDB" id="5563539at2759"/>
<dbReference type="InterPro" id="IPR052292">
    <property type="entry name" value="Glucose_repression_reg"/>
</dbReference>
<dbReference type="GO" id="GO:0005773">
    <property type="term" value="C:vacuole"/>
    <property type="evidence" value="ECO:0007669"/>
    <property type="project" value="GOC"/>
</dbReference>
<name>A0A9W9KMN0_9EURO</name>
<feature type="compositionally biased region" description="Low complexity" evidence="1">
    <location>
        <begin position="363"/>
        <end position="377"/>
    </location>
</feature>
<evidence type="ECO:0000313" key="4">
    <source>
        <dbReference type="Proteomes" id="UP001141434"/>
    </source>
</evidence>
<keyword evidence="4" id="KW-1185">Reference proteome</keyword>
<comment type="caution">
    <text evidence="3">The sequence shown here is derived from an EMBL/GenBank/DDBJ whole genome shotgun (WGS) entry which is preliminary data.</text>
</comment>
<evidence type="ECO:0000256" key="1">
    <source>
        <dbReference type="SAM" id="MobiDB-lite"/>
    </source>
</evidence>
<dbReference type="Pfam" id="PF08550">
    <property type="entry name" value="GATA_AreA"/>
    <property type="match status" value="1"/>
</dbReference>
<dbReference type="AlphaFoldDB" id="A0A9W9KMN0"/>
<accession>A0A9W9KMN0</accession>
<protein>
    <recommendedName>
        <fullName evidence="2">Nitrogen regulatory protein areA GATA-like domain-containing protein</fullName>
    </recommendedName>
</protein>
<dbReference type="Proteomes" id="UP001141434">
    <property type="component" value="Unassembled WGS sequence"/>
</dbReference>
<reference evidence="3" key="2">
    <citation type="journal article" date="2023" name="IMA Fungus">
        <title>Comparative genomic study of the Penicillium genus elucidates a diverse pangenome and 15 lateral gene transfer events.</title>
        <authorList>
            <person name="Petersen C."/>
            <person name="Sorensen T."/>
            <person name="Nielsen M.R."/>
            <person name="Sondergaard T.E."/>
            <person name="Sorensen J.L."/>
            <person name="Fitzpatrick D.A."/>
            <person name="Frisvad J.C."/>
            <person name="Nielsen K.L."/>
        </authorList>
    </citation>
    <scope>NUCLEOTIDE SEQUENCE</scope>
    <source>
        <strain evidence="3">IBT 34128</strain>
    </source>
</reference>
<dbReference type="GO" id="GO:0007039">
    <property type="term" value="P:protein catabolic process in the vacuole"/>
    <property type="evidence" value="ECO:0007669"/>
    <property type="project" value="TreeGrafter"/>
</dbReference>
<proteinExistence type="predicted"/>
<organism evidence="3 4">
    <name type="scientific">Penicillium alfredii</name>
    <dbReference type="NCBI Taxonomy" id="1506179"/>
    <lineage>
        <taxon>Eukaryota</taxon>
        <taxon>Fungi</taxon>
        <taxon>Dikarya</taxon>
        <taxon>Ascomycota</taxon>
        <taxon>Pezizomycotina</taxon>
        <taxon>Eurotiomycetes</taxon>
        <taxon>Eurotiomycetidae</taxon>
        <taxon>Eurotiales</taxon>
        <taxon>Aspergillaceae</taxon>
        <taxon>Penicillium</taxon>
    </lineage>
</organism>
<feature type="region of interest" description="Disordered" evidence="1">
    <location>
        <begin position="31"/>
        <end position="58"/>
    </location>
</feature>